<dbReference type="Proteomes" id="UP000310066">
    <property type="component" value="Unassembled WGS sequence"/>
</dbReference>
<organism evidence="2 3">
    <name type="scientific">Friedmanniomyces endolithicus</name>
    <dbReference type="NCBI Taxonomy" id="329885"/>
    <lineage>
        <taxon>Eukaryota</taxon>
        <taxon>Fungi</taxon>
        <taxon>Dikarya</taxon>
        <taxon>Ascomycota</taxon>
        <taxon>Pezizomycotina</taxon>
        <taxon>Dothideomycetes</taxon>
        <taxon>Dothideomycetidae</taxon>
        <taxon>Mycosphaerellales</taxon>
        <taxon>Teratosphaeriaceae</taxon>
        <taxon>Friedmanniomyces</taxon>
    </lineage>
</organism>
<feature type="compositionally biased region" description="Low complexity" evidence="1">
    <location>
        <begin position="69"/>
        <end position="110"/>
    </location>
</feature>
<dbReference type="OrthoDB" id="3942453at2759"/>
<protein>
    <submittedName>
        <fullName evidence="2">Uncharacterized protein</fullName>
    </submittedName>
</protein>
<feature type="region of interest" description="Disordered" evidence="1">
    <location>
        <begin position="66"/>
        <end position="119"/>
    </location>
</feature>
<reference evidence="2 3" key="1">
    <citation type="submission" date="2017-03" db="EMBL/GenBank/DDBJ databases">
        <title>Genomes of endolithic fungi from Antarctica.</title>
        <authorList>
            <person name="Coleine C."/>
            <person name="Masonjones S."/>
            <person name="Stajich J.E."/>
        </authorList>
    </citation>
    <scope>NUCLEOTIDE SEQUENCE [LARGE SCALE GENOMIC DNA]</scope>
    <source>
        <strain evidence="2 3">CCFEE 5311</strain>
    </source>
</reference>
<gene>
    <name evidence="2" type="ORF">B0A54_10533</name>
</gene>
<dbReference type="EMBL" id="NAJP01000048">
    <property type="protein sequence ID" value="TKA37931.1"/>
    <property type="molecule type" value="Genomic_DNA"/>
</dbReference>
<sequence>MCVAGLNVSIKSCNHRWYELRTPCHPANHLNNCPERLRLEGWETRNEHCPWCDAGEQTLHVSTHRLFGSSSTTSPASSSPASPELSALTRSRSGSTGTLSSLSRHSSSASMDSERGQRHREMNDRLHAYMTNHPHELLPSARKNYPSSPSSPVEEVPAFDVGSIRSAGGAGGVGKGWKKSVRFSMGLFKD</sequence>
<evidence type="ECO:0000256" key="1">
    <source>
        <dbReference type="SAM" id="MobiDB-lite"/>
    </source>
</evidence>
<proteinExistence type="predicted"/>
<accession>A0A4U0UPS4</accession>
<evidence type="ECO:0000313" key="2">
    <source>
        <dbReference type="EMBL" id="TKA37931.1"/>
    </source>
</evidence>
<dbReference type="AlphaFoldDB" id="A0A4U0UPS4"/>
<evidence type="ECO:0000313" key="3">
    <source>
        <dbReference type="Proteomes" id="UP000310066"/>
    </source>
</evidence>
<name>A0A4U0UPS4_9PEZI</name>
<comment type="caution">
    <text evidence="2">The sequence shown here is derived from an EMBL/GenBank/DDBJ whole genome shotgun (WGS) entry which is preliminary data.</text>
</comment>